<evidence type="ECO:0000259" key="14">
    <source>
        <dbReference type="PROSITE" id="PS51293"/>
    </source>
</evidence>
<dbReference type="InterPro" id="IPR001005">
    <property type="entry name" value="SANT/Myb"/>
</dbReference>
<sequence length="785" mass="86444">MPASPSENRTRWRKRKRDSQISRRHQKHEEDDDDDDENPNAEEDLAERDYDSEDQTHHNHPNSQPHVETEVLSDHGVQISQFPAVIKRSVNRPHSSVTAIVALERALESGENKAPSALAAPVLENVSHGQLQALSSVPSDSFAFDGDSSFVITPPPILEGRGVVKRYGTKALVVPMHSDWFSPATVHRLERQVVPHFFSGKSPDHTPEKYMECRNCIVALHMEDPGKRITVSDCKGLLAGVNVEDLTRIVRFLDHWGIINYCVRMPSHESPNAVSCLREETSGEVRVPSEALKSIDSLIKFDKPNCKLKADEIYSSLSAHSADVLDLEDRIREHLSENHCNYCSCPLPVVYYQSQKEVDILLCTDCFHDGRFVIGHSSIDFVRVDSTRDYGELDGDSWTDQETLLLLEAMEIYNENWNEIAEHVGTKSKAQCILHFLRLPMEDGKLENINVPSMSLSSNAINRDHSGRLHCYSNGDTAGTVHQTRDSDNRLPFANSGNPVMALVAFLASAVGPRVAASCAHAALAVLSEDNSGSTSQMEAPGHDNRTNSENIHCRDGGPHGETAVSNNHNEDKAKVRGSWGLNEGRITPLSAEKVKDAAKAGLSAAAMKAKLFADHEEREIQRLCANIVNHQLKRLELKLKQFAEIETLLMKECEQLERTKQRCAADRSRIMSARLGTVGATPTMNASGVGPSMASNGNNRQQMISASSSQPSVSGYGNNQPVHPHMSFAPRPSMFGLGQRLPLSMIQQSQPASSTAMFNAPSNVQPTTNHPLLRSVSGTNSGLG</sequence>
<keyword evidence="7" id="KW-0804">Transcription</keyword>
<evidence type="ECO:0000256" key="6">
    <source>
        <dbReference type="ARBA" id="ARBA00023125"/>
    </source>
</evidence>
<feature type="domain" description="SWIRM" evidence="13">
    <location>
        <begin position="172"/>
        <end position="270"/>
    </location>
</feature>
<feature type="region of interest" description="Disordered" evidence="10">
    <location>
        <begin position="530"/>
        <end position="579"/>
    </location>
</feature>
<dbReference type="GO" id="GO:0008270">
    <property type="term" value="F:zinc ion binding"/>
    <property type="evidence" value="ECO:0007669"/>
    <property type="project" value="UniProtKB-KW"/>
</dbReference>
<protein>
    <submittedName>
        <fullName evidence="15">SWI/SNF complex subunit SWI3C</fullName>
    </submittedName>
</protein>
<evidence type="ECO:0000256" key="7">
    <source>
        <dbReference type="ARBA" id="ARBA00023163"/>
    </source>
</evidence>
<dbReference type="InterPro" id="IPR000433">
    <property type="entry name" value="Znf_ZZ"/>
</dbReference>
<feature type="domain" description="SANT" evidence="14">
    <location>
        <begin position="393"/>
        <end position="444"/>
    </location>
</feature>
<dbReference type="Pfam" id="PF00249">
    <property type="entry name" value="Myb_DNA-binding"/>
    <property type="match status" value="1"/>
</dbReference>
<dbReference type="InterPro" id="IPR032451">
    <property type="entry name" value="SMARCC_C"/>
</dbReference>
<dbReference type="GO" id="GO:0005634">
    <property type="term" value="C:nucleus"/>
    <property type="evidence" value="ECO:0007669"/>
    <property type="project" value="UniProtKB-ARBA"/>
</dbReference>
<dbReference type="InterPro" id="IPR007526">
    <property type="entry name" value="SWIRM"/>
</dbReference>
<feature type="region of interest" description="Disordered" evidence="10">
    <location>
        <begin position="1"/>
        <end position="68"/>
    </location>
</feature>
<dbReference type="InterPro" id="IPR036388">
    <property type="entry name" value="WH-like_DNA-bd_sf"/>
</dbReference>
<feature type="domain" description="ZZ-type" evidence="12">
    <location>
        <begin position="335"/>
        <end position="389"/>
    </location>
</feature>
<reference evidence="15" key="1">
    <citation type="submission" date="2014-07" db="EMBL/GenBank/DDBJ databases">
        <title>Identification of a novel salt tolerance gene in wild soybean by whole-genome sequencing.</title>
        <authorList>
            <person name="Lam H.-M."/>
            <person name="Qi X."/>
            <person name="Li M.-W."/>
            <person name="Liu X."/>
            <person name="Xie M."/>
            <person name="Ni M."/>
            <person name="Xu X."/>
        </authorList>
    </citation>
    <scope>NUCLEOTIDE SEQUENCE [LARGE SCALE GENOMIC DNA]</scope>
    <source>
        <tissue evidence="15">Root</tissue>
    </source>
</reference>
<dbReference type="PROSITE" id="PS50934">
    <property type="entry name" value="SWIRM"/>
    <property type="match status" value="1"/>
</dbReference>
<dbReference type="FunFam" id="1.10.10.10:FF:000020">
    <property type="entry name" value="SWI/SNF complex subunit SMARCC2 isoform c"/>
    <property type="match status" value="1"/>
</dbReference>
<dbReference type="FunFam" id="1.10.10.60:FF:000014">
    <property type="entry name" value="SWI/SNF complex subunit SMARCC2 isoform C"/>
    <property type="match status" value="1"/>
</dbReference>
<evidence type="ECO:0000259" key="11">
    <source>
        <dbReference type="PROSITE" id="PS50090"/>
    </source>
</evidence>
<evidence type="ECO:0000256" key="3">
    <source>
        <dbReference type="ARBA" id="ARBA00022771"/>
    </source>
</evidence>
<keyword evidence="6" id="KW-0238">DNA-binding</keyword>
<name>A0A0B2RTB1_GLYSO</name>
<feature type="domain" description="Myb-like" evidence="11">
    <location>
        <begin position="390"/>
        <end position="440"/>
    </location>
</feature>
<evidence type="ECO:0000259" key="12">
    <source>
        <dbReference type="PROSITE" id="PS50135"/>
    </source>
</evidence>
<evidence type="ECO:0000256" key="2">
    <source>
        <dbReference type="ARBA" id="ARBA00022723"/>
    </source>
</evidence>
<accession>A0A0B2RTB1</accession>
<evidence type="ECO:0000256" key="1">
    <source>
        <dbReference type="ARBA" id="ARBA00022473"/>
    </source>
</evidence>
<feature type="region of interest" description="Disordered" evidence="10">
    <location>
        <begin position="748"/>
        <end position="785"/>
    </location>
</feature>
<dbReference type="EMBL" id="KN648300">
    <property type="protein sequence ID" value="KHN35499.1"/>
    <property type="molecule type" value="Genomic_DNA"/>
</dbReference>
<feature type="compositionally biased region" description="Basic residues" evidence="10">
    <location>
        <begin position="11"/>
        <end position="26"/>
    </location>
</feature>
<keyword evidence="8" id="KW-0539">Nucleus</keyword>
<gene>
    <name evidence="15" type="ORF">glysoja_044733</name>
</gene>
<evidence type="ECO:0000256" key="10">
    <source>
        <dbReference type="SAM" id="MobiDB-lite"/>
    </source>
</evidence>
<dbReference type="GO" id="GO:0003677">
    <property type="term" value="F:DNA binding"/>
    <property type="evidence" value="ECO:0007669"/>
    <property type="project" value="UniProtKB-KW"/>
</dbReference>
<evidence type="ECO:0000256" key="8">
    <source>
        <dbReference type="ARBA" id="ARBA00023242"/>
    </source>
</evidence>
<keyword evidence="2" id="KW-0479">Metal-binding</keyword>
<dbReference type="Pfam" id="PF16495">
    <property type="entry name" value="SWIRM-assoc_1"/>
    <property type="match status" value="1"/>
</dbReference>
<evidence type="ECO:0000256" key="4">
    <source>
        <dbReference type="ARBA" id="ARBA00022833"/>
    </source>
</evidence>
<feature type="region of interest" description="Disordered" evidence="10">
    <location>
        <begin position="695"/>
        <end position="716"/>
    </location>
</feature>
<dbReference type="PROSITE" id="PS51293">
    <property type="entry name" value="SANT"/>
    <property type="match status" value="1"/>
</dbReference>
<feature type="compositionally biased region" description="Acidic residues" evidence="10">
    <location>
        <begin position="30"/>
        <end position="53"/>
    </location>
</feature>
<proteinExistence type="predicted"/>
<dbReference type="CDD" id="cd00167">
    <property type="entry name" value="SANT"/>
    <property type="match status" value="1"/>
</dbReference>
<keyword evidence="5" id="KW-0805">Transcription regulation</keyword>
<evidence type="ECO:0000256" key="9">
    <source>
        <dbReference type="PROSITE-ProRule" id="PRU00228"/>
    </source>
</evidence>
<dbReference type="PROSITE" id="PS50090">
    <property type="entry name" value="MYB_LIKE"/>
    <property type="match status" value="1"/>
</dbReference>
<dbReference type="Gene3D" id="1.10.10.60">
    <property type="entry name" value="Homeodomain-like"/>
    <property type="match status" value="1"/>
</dbReference>
<feature type="compositionally biased region" description="Basic and acidic residues" evidence="10">
    <location>
        <begin position="541"/>
        <end position="559"/>
    </location>
</feature>
<evidence type="ECO:0000313" key="15">
    <source>
        <dbReference type="EMBL" id="KHN35499.1"/>
    </source>
</evidence>
<dbReference type="PANTHER" id="PTHR12802:SF61">
    <property type="entry name" value="SWI_SNF COMPLEX SUBUNIT SWI3C"/>
    <property type="match status" value="1"/>
</dbReference>
<keyword evidence="3 9" id="KW-0863">Zinc-finger</keyword>
<keyword evidence="1" id="KW-0217">Developmental protein</keyword>
<dbReference type="SMART" id="SM00717">
    <property type="entry name" value="SANT"/>
    <property type="match status" value="1"/>
</dbReference>
<dbReference type="Pfam" id="PF04433">
    <property type="entry name" value="SWIRM"/>
    <property type="match status" value="1"/>
</dbReference>
<dbReference type="PANTHER" id="PTHR12802">
    <property type="entry name" value="SWI/SNF COMPLEX-RELATED"/>
    <property type="match status" value="1"/>
</dbReference>
<dbReference type="SMR" id="A0A0B2RTB1"/>
<dbReference type="AlphaFoldDB" id="A0A0B2RTB1"/>
<dbReference type="InterPro" id="IPR009057">
    <property type="entry name" value="Homeodomain-like_sf"/>
</dbReference>
<evidence type="ECO:0000256" key="5">
    <source>
        <dbReference type="ARBA" id="ARBA00023015"/>
    </source>
</evidence>
<keyword evidence="4" id="KW-0862">Zinc</keyword>
<evidence type="ECO:0000259" key="13">
    <source>
        <dbReference type="PROSITE" id="PS50934"/>
    </source>
</evidence>
<dbReference type="Proteomes" id="UP000053555">
    <property type="component" value="Unassembled WGS sequence"/>
</dbReference>
<dbReference type="Gene3D" id="1.10.10.10">
    <property type="entry name" value="Winged helix-like DNA-binding domain superfamily/Winged helix DNA-binding domain"/>
    <property type="match status" value="1"/>
</dbReference>
<dbReference type="InterPro" id="IPR017884">
    <property type="entry name" value="SANT_dom"/>
</dbReference>
<organism evidence="15">
    <name type="scientific">Glycine soja</name>
    <name type="common">Wild soybean</name>
    <dbReference type="NCBI Taxonomy" id="3848"/>
    <lineage>
        <taxon>Eukaryota</taxon>
        <taxon>Viridiplantae</taxon>
        <taxon>Streptophyta</taxon>
        <taxon>Embryophyta</taxon>
        <taxon>Tracheophyta</taxon>
        <taxon>Spermatophyta</taxon>
        <taxon>Magnoliopsida</taxon>
        <taxon>eudicotyledons</taxon>
        <taxon>Gunneridae</taxon>
        <taxon>Pentapetalae</taxon>
        <taxon>rosids</taxon>
        <taxon>fabids</taxon>
        <taxon>Fabales</taxon>
        <taxon>Fabaceae</taxon>
        <taxon>Papilionoideae</taxon>
        <taxon>50 kb inversion clade</taxon>
        <taxon>NPAAA clade</taxon>
        <taxon>indigoferoid/millettioid clade</taxon>
        <taxon>Phaseoleae</taxon>
        <taxon>Glycine</taxon>
        <taxon>Glycine subgen. Soja</taxon>
    </lineage>
</organism>
<dbReference type="PROSITE" id="PS50135">
    <property type="entry name" value="ZF_ZZ_2"/>
    <property type="match status" value="1"/>
</dbReference>
<dbReference type="SUPFAM" id="SSF46689">
    <property type="entry name" value="Homeodomain-like"/>
    <property type="match status" value="2"/>
</dbReference>